<dbReference type="InterPro" id="IPR029044">
    <property type="entry name" value="Nucleotide-diphossugar_trans"/>
</dbReference>
<evidence type="ECO:0000256" key="3">
    <source>
        <dbReference type="ARBA" id="ARBA00022679"/>
    </source>
</evidence>
<evidence type="ECO:0000259" key="4">
    <source>
        <dbReference type="Pfam" id="PF00535"/>
    </source>
</evidence>
<dbReference type="RefSeq" id="WP_134761278.1">
    <property type="nucleotide sequence ID" value="NZ_SOZD01000002.1"/>
</dbReference>
<evidence type="ECO:0000313" key="6">
    <source>
        <dbReference type="Proteomes" id="UP000298179"/>
    </source>
</evidence>
<evidence type="ECO:0000313" key="5">
    <source>
        <dbReference type="EMBL" id="TFF25108.1"/>
    </source>
</evidence>
<dbReference type="OrthoDB" id="8404680at2"/>
<evidence type="ECO:0000256" key="1">
    <source>
        <dbReference type="ARBA" id="ARBA00006739"/>
    </source>
</evidence>
<accession>A0A4Y8RNC8</accession>
<reference evidence="5 6" key="1">
    <citation type="submission" date="2019-03" db="EMBL/GenBank/DDBJ databases">
        <title>Jiella endophytica sp. nov., a novel endophytic bacterium isolated from root of Ficus microcarpa Linn. f.</title>
        <authorList>
            <person name="Tuo L."/>
        </authorList>
    </citation>
    <scope>NUCLEOTIDE SEQUENCE [LARGE SCALE GENOMIC DNA]</scope>
    <source>
        <strain evidence="5 6">CBS5Q-3</strain>
    </source>
</reference>
<dbReference type="Gene3D" id="3.90.550.10">
    <property type="entry name" value="Spore Coat Polysaccharide Biosynthesis Protein SpsA, Chain A"/>
    <property type="match status" value="1"/>
</dbReference>
<proteinExistence type="inferred from homology"/>
<keyword evidence="6" id="KW-1185">Reference proteome</keyword>
<dbReference type="InterPro" id="IPR001173">
    <property type="entry name" value="Glyco_trans_2-like"/>
</dbReference>
<keyword evidence="3 5" id="KW-0808">Transferase</keyword>
<feature type="domain" description="Glycosyltransferase 2-like" evidence="4">
    <location>
        <begin position="4"/>
        <end position="112"/>
    </location>
</feature>
<gene>
    <name evidence="5" type="ORF">E3C22_06925</name>
</gene>
<dbReference type="Proteomes" id="UP000298179">
    <property type="component" value="Unassembled WGS sequence"/>
</dbReference>
<comment type="similarity">
    <text evidence="1">Belongs to the glycosyltransferase 2 family.</text>
</comment>
<keyword evidence="2" id="KW-0328">Glycosyltransferase</keyword>
<dbReference type="GO" id="GO:0016757">
    <property type="term" value="F:glycosyltransferase activity"/>
    <property type="evidence" value="ECO:0007669"/>
    <property type="project" value="UniProtKB-KW"/>
</dbReference>
<organism evidence="5 6">
    <name type="scientific">Jiella endophytica</name>
    <dbReference type="NCBI Taxonomy" id="2558362"/>
    <lineage>
        <taxon>Bacteria</taxon>
        <taxon>Pseudomonadati</taxon>
        <taxon>Pseudomonadota</taxon>
        <taxon>Alphaproteobacteria</taxon>
        <taxon>Hyphomicrobiales</taxon>
        <taxon>Aurantimonadaceae</taxon>
        <taxon>Jiella</taxon>
    </lineage>
</organism>
<dbReference type="EMBL" id="SOZD01000002">
    <property type="protein sequence ID" value="TFF25108.1"/>
    <property type="molecule type" value="Genomic_DNA"/>
</dbReference>
<dbReference type="Pfam" id="PF00535">
    <property type="entry name" value="Glycos_transf_2"/>
    <property type="match status" value="1"/>
</dbReference>
<protein>
    <submittedName>
        <fullName evidence="5">Glycosyltransferase family 2 protein</fullName>
    </submittedName>
</protein>
<dbReference type="PANTHER" id="PTHR43179:SF12">
    <property type="entry name" value="GALACTOFURANOSYLTRANSFERASE GLFT2"/>
    <property type="match status" value="1"/>
</dbReference>
<name>A0A4Y8RNC8_9HYPH</name>
<dbReference type="SUPFAM" id="SSF53448">
    <property type="entry name" value="Nucleotide-diphospho-sugar transferases"/>
    <property type="match status" value="1"/>
</dbReference>
<sequence length="306" mass="33742">MRLCVVVPTRNRPRELAALLTNLSAQAHRPAKIVVVDGSDDCLAAEIADIVAAAGPSCRYLRHWPPSAAAQRNAGIDAVIGEADLVALIDDDVTLDPEALDVVCRKAAVLDPAIIGFGLNPLDVDAQIGHGSWKTSWLTKRLGLYSDEAAAVSPSGWHTRILHVAEETEARWLTSCAVVWRAEAISDLRFDEYFEAYSYLEDLDFSLQACRRGRFVILPDATYLHVPAKGGRKSRFWFGRIEVRNRHYIVCKHGLSRWRFWLGTAIRAAMTGAETVSGKREEFDRLVGNVAEIAAVVRRLGGAPSR</sequence>
<comment type="caution">
    <text evidence="5">The sequence shown here is derived from an EMBL/GenBank/DDBJ whole genome shotgun (WGS) entry which is preliminary data.</text>
</comment>
<dbReference type="AlphaFoldDB" id="A0A4Y8RNC8"/>
<dbReference type="PANTHER" id="PTHR43179">
    <property type="entry name" value="RHAMNOSYLTRANSFERASE WBBL"/>
    <property type="match status" value="1"/>
</dbReference>
<evidence type="ECO:0000256" key="2">
    <source>
        <dbReference type="ARBA" id="ARBA00022676"/>
    </source>
</evidence>
<dbReference type="CDD" id="cd00761">
    <property type="entry name" value="Glyco_tranf_GTA_type"/>
    <property type="match status" value="1"/>
</dbReference>